<comment type="caution">
    <text evidence="1">The sequence shown here is derived from an EMBL/GenBank/DDBJ whole genome shotgun (WGS) entry which is preliminary data.</text>
</comment>
<dbReference type="AlphaFoldDB" id="A0A5N6JSI7"/>
<proteinExistence type="predicted"/>
<protein>
    <submittedName>
        <fullName evidence="1">Uncharacterized protein</fullName>
    </submittedName>
</protein>
<sequence>MDLNSMLTTDRDPVIRKVSVSSMLTTDLDPVPNGMNMDSVLPENPVPARNRMSMETMLTTDLEPVSNGMNVSSVLPASPVPARNRMGLDSMLTTDVDPIGLLHTNSTSDNTYPSLAQELYIPIPASLPEFSLDSYNLAINQALQAHNRKARYRSAMENFLKSARPPFSSPDKPAE</sequence>
<keyword evidence="2" id="KW-1185">Reference proteome</keyword>
<organism evidence="1 2">
    <name type="scientific">Monilinia laxa</name>
    <name type="common">Brown rot fungus</name>
    <name type="synonym">Sclerotinia laxa</name>
    <dbReference type="NCBI Taxonomy" id="61186"/>
    <lineage>
        <taxon>Eukaryota</taxon>
        <taxon>Fungi</taxon>
        <taxon>Dikarya</taxon>
        <taxon>Ascomycota</taxon>
        <taxon>Pezizomycotina</taxon>
        <taxon>Leotiomycetes</taxon>
        <taxon>Helotiales</taxon>
        <taxon>Sclerotiniaceae</taxon>
        <taxon>Monilinia</taxon>
    </lineage>
</organism>
<evidence type="ECO:0000313" key="2">
    <source>
        <dbReference type="Proteomes" id="UP000326757"/>
    </source>
</evidence>
<accession>A0A5N6JSI7</accession>
<evidence type="ECO:0000313" key="1">
    <source>
        <dbReference type="EMBL" id="KAB8291849.1"/>
    </source>
</evidence>
<name>A0A5N6JSI7_MONLA</name>
<dbReference type="Proteomes" id="UP000326757">
    <property type="component" value="Unassembled WGS sequence"/>
</dbReference>
<dbReference type="OrthoDB" id="10471639at2759"/>
<dbReference type="EMBL" id="VIGI01000014">
    <property type="protein sequence ID" value="KAB8291849.1"/>
    <property type="molecule type" value="Genomic_DNA"/>
</dbReference>
<gene>
    <name evidence="1" type="ORF">EYC80_006631</name>
</gene>
<reference evidence="1 2" key="1">
    <citation type="submission" date="2019-06" db="EMBL/GenBank/DDBJ databases">
        <title>Genome Sequence of the Brown Rot Fungal Pathogen Monilinia laxa.</title>
        <authorList>
            <person name="De Miccolis Angelini R.M."/>
            <person name="Landi L."/>
            <person name="Abate D."/>
            <person name="Pollastro S."/>
            <person name="Romanazzi G."/>
            <person name="Faretra F."/>
        </authorList>
    </citation>
    <scope>NUCLEOTIDE SEQUENCE [LARGE SCALE GENOMIC DNA]</scope>
    <source>
        <strain evidence="1 2">Mlax316</strain>
    </source>
</reference>